<feature type="non-terminal residue" evidence="12">
    <location>
        <position position="579"/>
    </location>
</feature>
<feature type="transmembrane region" description="Helical" evidence="9">
    <location>
        <begin position="438"/>
        <end position="459"/>
    </location>
</feature>
<dbReference type="GO" id="GO:0004930">
    <property type="term" value="F:G protein-coupled receptor activity"/>
    <property type="evidence" value="ECO:0007669"/>
    <property type="project" value="InterPro"/>
</dbReference>
<evidence type="ECO:0000256" key="4">
    <source>
        <dbReference type="ARBA" id="ARBA00022729"/>
    </source>
</evidence>
<dbReference type="EMBL" id="JAACNH010000004">
    <property type="protein sequence ID" value="KAG8445743.1"/>
    <property type="molecule type" value="Genomic_DNA"/>
</dbReference>
<feature type="transmembrane region" description="Helical" evidence="9">
    <location>
        <begin position="481"/>
        <end position="508"/>
    </location>
</feature>
<keyword evidence="3 9" id="KW-0812">Transmembrane</keyword>
<protein>
    <recommendedName>
        <fullName evidence="14">Adhesion G protein-coupled receptor F4</fullName>
    </recommendedName>
</protein>
<dbReference type="FunFam" id="1.20.1070.10:FF:000058">
    <property type="entry name" value="Adhesion G protein-coupled receptor F5"/>
    <property type="match status" value="1"/>
</dbReference>
<dbReference type="InterPro" id="IPR008078">
    <property type="entry name" value="GPCR_2_Ig-hepta-like_rcpt"/>
</dbReference>
<reference evidence="12" key="1">
    <citation type="thesis" date="2020" institute="ProQuest LLC" country="789 East Eisenhower Parkway, Ann Arbor, MI, USA">
        <title>Comparative Genomics and Chromosome Evolution.</title>
        <authorList>
            <person name="Mudd A.B."/>
        </authorList>
    </citation>
    <scope>NUCLEOTIDE SEQUENCE</scope>
    <source>
        <strain evidence="12">Female2</strain>
        <tissue evidence="12">Blood</tissue>
    </source>
</reference>
<evidence type="ECO:0000256" key="1">
    <source>
        <dbReference type="ARBA" id="ARBA00004141"/>
    </source>
</evidence>
<keyword evidence="6 9" id="KW-0472">Membrane</keyword>
<dbReference type="OrthoDB" id="10040049at2759"/>
<evidence type="ECO:0000256" key="6">
    <source>
        <dbReference type="ARBA" id="ARBA00023136"/>
    </source>
</evidence>
<dbReference type="InterPro" id="IPR057244">
    <property type="entry name" value="GAIN_B"/>
</dbReference>
<evidence type="ECO:0000256" key="9">
    <source>
        <dbReference type="SAM" id="Phobius"/>
    </source>
</evidence>
<feature type="domain" description="GAIN-B" evidence="10">
    <location>
        <begin position="172"/>
        <end position="319"/>
    </location>
</feature>
<accession>A0A8T2JQB2</accession>
<dbReference type="PROSITE" id="PS50261">
    <property type="entry name" value="G_PROTEIN_RECEP_F2_4"/>
    <property type="match status" value="1"/>
</dbReference>
<keyword evidence="7" id="KW-1015">Disulfide bond</keyword>
<feature type="transmembrane region" description="Helical" evidence="9">
    <location>
        <begin position="403"/>
        <end position="426"/>
    </location>
</feature>
<evidence type="ECO:0000256" key="5">
    <source>
        <dbReference type="ARBA" id="ARBA00022989"/>
    </source>
</evidence>
<dbReference type="PRINTS" id="PR01695">
    <property type="entry name" value="IGHEPTARCPTR"/>
</dbReference>
<keyword evidence="13" id="KW-1185">Reference proteome</keyword>
<evidence type="ECO:0000256" key="8">
    <source>
        <dbReference type="ARBA" id="ARBA00023180"/>
    </source>
</evidence>
<evidence type="ECO:0000313" key="12">
    <source>
        <dbReference type="EMBL" id="KAG8445743.1"/>
    </source>
</evidence>
<comment type="caution">
    <text evidence="12">The sequence shown here is derived from an EMBL/GenBank/DDBJ whole genome shotgun (WGS) entry which is preliminary data.</text>
</comment>
<organism evidence="12 13">
    <name type="scientific">Hymenochirus boettgeri</name>
    <name type="common">Congo dwarf clawed frog</name>
    <dbReference type="NCBI Taxonomy" id="247094"/>
    <lineage>
        <taxon>Eukaryota</taxon>
        <taxon>Metazoa</taxon>
        <taxon>Chordata</taxon>
        <taxon>Craniata</taxon>
        <taxon>Vertebrata</taxon>
        <taxon>Euteleostomi</taxon>
        <taxon>Amphibia</taxon>
        <taxon>Batrachia</taxon>
        <taxon>Anura</taxon>
        <taxon>Pipoidea</taxon>
        <taxon>Pipidae</taxon>
        <taxon>Pipinae</taxon>
        <taxon>Hymenochirus</taxon>
    </lineage>
</organism>
<evidence type="ECO:0000259" key="10">
    <source>
        <dbReference type="PROSITE" id="PS50221"/>
    </source>
</evidence>
<dbReference type="Pfam" id="PF00002">
    <property type="entry name" value="7tm_2"/>
    <property type="match status" value="1"/>
</dbReference>
<evidence type="ECO:0000256" key="3">
    <source>
        <dbReference type="ARBA" id="ARBA00022692"/>
    </source>
</evidence>
<evidence type="ECO:0000259" key="11">
    <source>
        <dbReference type="PROSITE" id="PS50261"/>
    </source>
</evidence>
<dbReference type="InterPro" id="IPR017981">
    <property type="entry name" value="GPCR_2-like_7TM"/>
</dbReference>
<comment type="subcellular location">
    <subcellularLocation>
        <location evidence="1">Membrane</location>
        <topology evidence="1">Multi-pass membrane protein</topology>
    </subcellularLocation>
</comment>
<dbReference type="GO" id="GO:0016020">
    <property type="term" value="C:membrane"/>
    <property type="evidence" value="ECO:0007669"/>
    <property type="project" value="UniProtKB-SubCell"/>
</dbReference>
<dbReference type="Proteomes" id="UP000812440">
    <property type="component" value="Chromosome 5"/>
</dbReference>
<keyword evidence="8" id="KW-0325">Glycoprotein</keyword>
<evidence type="ECO:0000256" key="2">
    <source>
        <dbReference type="ARBA" id="ARBA00007343"/>
    </source>
</evidence>
<comment type="similarity">
    <text evidence="2">Belongs to the G-protein coupled receptor 2 family. Adhesion G-protein coupled receptor (ADGR) subfamily.</text>
</comment>
<dbReference type="PANTHER" id="PTHR45813">
    <property type="entry name" value="IG-LIKE DOMAIN-CONTAINING PROTEIN"/>
    <property type="match status" value="1"/>
</dbReference>
<sequence>CGIHFGGCIEGQISCIHCEDDFQGNITAKCEQNEWKPVVESCVSPALQNLVSTFKPNTKLKLPVVLMSHSPVFDLCQEVSFMSKTVCEERTTAGNIATIVNLLDVISQECFNASTQDYSKMANHILNSSAIPNWSLVPQKDASPVLLHSMHTLASSLASNSSINSTIRIHNDFLHVQAETVTRDTDLTFQFNSSTQPFNAEIFIKKEKFRELSELSAVGIGYSTLGNILPSESENLSVNGLVMSVAFSAKPSEIGLRFEKVNKSSDINTHCAAWDQCKEKWLLDVCRVKVDTREHVICMCNYSNSYLSFSILMSQKTRDSPVLYYITIIGLGISIGSLFVCLAIEVLVWRNVTRHKTAYMRHVSIVNIAISLLLADIWFIVNATTSKSEWLNLCIASTFFTHFFYLSLFFWMLIMGLLILYGIFLVYHDMNGTGMLGILFLIGYGCPFVISILTLAITLNKPNKPYTRDNSCWLNWEDSKALLAFIVPSFTIIAVNAIITCIVIMVLLRPSIGETPRTKERSSLVQISRCVAILTPLLGLTWGIGVATILEDSSEVFHYLFTILNGLQFNNILLVAADH</sequence>
<dbReference type="GO" id="GO:0007189">
    <property type="term" value="P:adenylate cyclase-activating G protein-coupled receptor signaling pathway"/>
    <property type="evidence" value="ECO:0007669"/>
    <property type="project" value="TreeGrafter"/>
</dbReference>
<dbReference type="AlphaFoldDB" id="A0A8T2JQB2"/>
<dbReference type="InterPro" id="IPR046338">
    <property type="entry name" value="GAIN_dom_sf"/>
</dbReference>
<feature type="domain" description="G-protein coupled receptors family 2 profile 2" evidence="11">
    <location>
        <begin position="323"/>
        <end position="579"/>
    </location>
</feature>
<keyword evidence="4" id="KW-0732">Signal</keyword>
<dbReference type="PRINTS" id="PR00249">
    <property type="entry name" value="GPCRSECRETIN"/>
</dbReference>
<keyword evidence="5 9" id="KW-1133">Transmembrane helix</keyword>
<dbReference type="InterPro" id="IPR000832">
    <property type="entry name" value="GPCR_2_secretin-like"/>
</dbReference>
<evidence type="ECO:0000256" key="7">
    <source>
        <dbReference type="ARBA" id="ARBA00023157"/>
    </source>
</evidence>
<name>A0A8T2JQB2_9PIPI</name>
<feature type="transmembrane region" description="Helical" evidence="9">
    <location>
        <begin position="322"/>
        <end position="344"/>
    </location>
</feature>
<dbReference type="Gene3D" id="2.60.220.50">
    <property type="match status" value="1"/>
</dbReference>
<dbReference type="InterPro" id="IPR051587">
    <property type="entry name" value="Adhesion_GPCR"/>
</dbReference>
<evidence type="ECO:0000313" key="13">
    <source>
        <dbReference type="Proteomes" id="UP000812440"/>
    </source>
</evidence>
<dbReference type="Gene3D" id="1.20.1070.10">
    <property type="entry name" value="Rhodopsin 7-helix transmembrane proteins"/>
    <property type="match status" value="1"/>
</dbReference>
<dbReference type="PANTHER" id="PTHR45813:SF1">
    <property type="entry name" value="ADHESION G PROTEIN-COUPLED RECEPTOR F4"/>
    <property type="match status" value="1"/>
</dbReference>
<evidence type="ECO:0008006" key="14">
    <source>
        <dbReference type="Google" id="ProtNLM"/>
    </source>
</evidence>
<proteinExistence type="inferred from homology"/>
<gene>
    <name evidence="12" type="ORF">GDO86_010506</name>
</gene>
<dbReference type="PROSITE" id="PS50221">
    <property type="entry name" value="GAIN_B"/>
    <property type="match status" value="1"/>
</dbReference>
<feature type="transmembrane region" description="Helical" evidence="9">
    <location>
        <begin position="556"/>
        <end position="577"/>
    </location>
</feature>
<feature type="transmembrane region" description="Helical" evidence="9">
    <location>
        <begin position="365"/>
        <end position="383"/>
    </location>
</feature>
<feature type="transmembrane region" description="Helical" evidence="9">
    <location>
        <begin position="529"/>
        <end position="550"/>
    </location>
</feature>
<dbReference type="GO" id="GO:0007166">
    <property type="term" value="P:cell surface receptor signaling pathway"/>
    <property type="evidence" value="ECO:0007669"/>
    <property type="project" value="InterPro"/>
</dbReference>